<protein>
    <submittedName>
        <fullName evidence="1">Uncharacterized protein</fullName>
    </submittedName>
</protein>
<accession>A0A5B7KGQ8</accession>
<keyword evidence="2" id="KW-1185">Reference proteome</keyword>
<evidence type="ECO:0000313" key="2">
    <source>
        <dbReference type="Proteomes" id="UP000324222"/>
    </source>
</evidence>
<proteinExistence type="predicted"/>
<gene>
    <name evidence="1" type="ORF">E2C01_099385</name>
</gene>
<reference evidence="1" key="1">
    <citation type="submission" date="2019-05" db="EMBL/GenBank/DDBJ databases">
        <title>Another draft genome of Portunus trituberculatus and its Hox gene families provides insights of decapod evolution.</title>
        <authorList>
            <person name="Jeong J.-H."/>
            <person name="Song I."/>
            <person name="Kim S."/>
            <person name="Choi T."/>
            <person name="Kim D."/>
            <person name="Ryu S."/>
            <person name="Kim W."/>
        </authorList>
    </citation>
    <scope>NUCLEOTIDE SEQUENCE [LARGE SCALE GENOMIC DNA]</scope>
    <source>
        <tissue evidence="1">Muscle</tissue>
    </source>
</reference>
<sequence length="93" mass="10551">MVEASAGQDATPQSGYNLLHYHALQCTAGFPLSPDAIQGDVESCMRQVGRCVQGSLTDTWAPEYWVFSCHGTKTFRYHFLWFGFCKSKQKDFY</sequence>
<dbReference type="Proteomes" id="UP000324222">
    <property type="component" value="Unassembled WGS sequence"/>
</dbReference>
<dbReference type="AlphaFoldDB" id="A0A5B7KGQ8"/>
<comment type="caution">
    <text evidence="1">The sequence shown here is derived from an EMBL/GenBank/DDBJ whole genome shotgun (WGS) entry which is preliminary data.</text>
</comment>
<name>A0A5B7KGQ8_PORTR</name>
<organism evidence="1 2">
    <name type="scientific">Portunus trituberculatus</name>
    <name type="common">Swimming crab</name>
    <name type="synonym">Neptunus trituberculatus</name>
    <dbReference type="NCBI Taxonomy" id="210409"/>
    <lineage>
        <taxon>Eukaryota</taxon>
        <taxon>Metazoa</taxon>
        <taxon>Ecdysozoa</taxon>
        <taxon>Arthropoda</taxon>
        <taxon>Crustacea</taxon>
        <taxon>Multicrustacea</taxon>
        <taxon>Malacostraca</taxon>
        <taxon>Eumalacostraca</taxon>
        <taxon>Eucarida</taxon>
        <taxon>Decapoda</taxon>
        <taxon>Pleocyemata</taxon>
        <taxon>Brachyura</taxon>
        <taxon>Eubrachyura</taxon>
        <taxon>Portunoidea</taxon>
        <taxon>Portunidae</taxon>
        <taxon>Portuninae</taxon>
        <taxon>Portunus</taxon>
    </lineage>
</organism>
<evidence type="ECO:0000313" key="1">
    <source>
        <dbReference type="EMBL" id="MPD03735.1"/>
    </source>
</evidence>
<dbReference type="EMBL" id="VSRR010137606">
    <property type="protein sequence ID" value="MPD03735.1"/>
    <property type="molecule type" value="Genomic_DNA"/>
</dbReference>